<dbReference type="SUPFAM" id="SSF48008">
    <property type="entry name" value="GntR ligand-binding domain-like"/>
    <property type="match status" value="1"/>
</dbReference>
<dbReference type="SMART" id="SM00345">
    <property type="entry name" value="HTH_GNTR"/>
    <property type="match status" value="1"/>
</dbReference>
<keyword evidence="1" id="KW-0805">Transcription regulation</keyword>
<keyword evidence="3" id="KW-0804">Transcription</keyword>
<dbReference type="InterPro" id="IPR036390">
    <property type="entry name" value="WH_DNA-bd_sf"/>
</dbReference>
<dbReference type="Proteomes" id="UP001595462">
    <property type="component" value="Unassembled WGS sequence"/>
</dbReference>
<keyword evidence="2" id="KW-0238">DNA-binding</keyword>
<dbReference type="InterPro" id="IPR011711">
    <property type="entry name" value="GntR_C"/>
</dbReference>
<name>A0ABV7EMC3_9GAMM</name>
<dbReference type="Pfam" id="PF00392">
    <property type="entry name" value="GntR"/>
    <property type="match status" value="1"/>
</dbReference>
<evidence type="ECO:0000259" key="4">
    <source>
        <dbReference type="PROSITE" id="PS50949"/>
    </source>
</evidence>
<dbReference type="Gene3D" id="1.10.10.10">
    <property type="entry name" value="Winged helix-like DNA-binding domain superfamily/Winged helix DNA-binding domain"/>
    <property type="match status" value="1"/>
</dbReference>
<sequence>MTLARIPRGSLVESVIDHLRRIIASGEWPVGDRIPVESILAERMGVGRNTVREAVRVLVHAGMLDTRQGDGTYVRAQLDPAQTLRRIDRAGLRDRIEVRLTLEVEAARLAAGRRNETDIADMRRALQARADAGDALEARIAHDARFHQAVVAAAHNSALMELYRHFAGAIRNTIERTETDIDLPEPSQADHERLLNAIRTGDQPGAADAARALLTPALDALTADQPHA</sequence>
<evidence type="ECO:0000313" key="5">
    <source>
        <dbReference type="EMBL" id="MFC3103056.1"/>
    </source>
</evidence>
<reference evidence="6" key="1">
    <citation type="journal article" date="2019" name="Int. J. Syst. Evol. Microbiol.">
        <title>The Global Catalogue of Microorganisms (GCM) 10K type strain sequencing project: providing services to taxonomists for standard genome sequencing and annotation.</title>
        <authorList>
            <consortium name="The Broad Institute Genomics Platform"/>
            <consortium name="The Broad Institute Genome Sequencing Center for Infectious Disease"/>
            <person name="Wu L."/>
            <person name="Ma J."/>
        </authorList>
    </citation>
    <scope>NUCLEOTIDE SEQUENCE [LARGE SCALE GENOMIC DNA]</scope>
    <source>
        <strain evidence="6">KCTC 52640</strain>
    </source>
</reference>
<comment type="caution">
    <text evidence="5">The sequence shown here is derived from an EMBL/GenBank/DDBJ whole genome shotgun (WGS) entry which is preliminary data.</text>
</comment>
<evidence type="ECO:0000313" key="6">
    <source>
        <dbReference type="Proteomes" id="UP001595462"/>
    </source>
</evidence>
<dbReference type="Pfam" id="PF07729">
    <property type="entry name" value="FCD"/>
    <property type="match status" value="1"/>
</dbReference>
<dbReference type="CDD" id="cd07377">
    <property type="entry name" value="WHTH_GntR"/>
    <property type="match status" value="1"/>
</dbReference>
<evidence type="ECO:0000256" key="1">
    <source>
        <dbReference type="ARBA" id="ARBA00023015"/>
    </source>
</evidence>
<dbReference type="PROSITE" id="PS50949">
    <property type="entry name" value="HTH_GNTR"/>
    <property type="match status" value="1"/>
</dbReference>
<dbReference type="InterPro" id="IPR000524">
    <property type="entry name" value="Tscrpt_reg_HTH_GntR"/>
</dbReference>
<protein>
    <submittedName>
        <fullName evidence="5">FadR/GntR family transcriptional regulator</fullName>
    </submittedName>
</protein>
<dbReference type="SUPFAM" id="SSF46785">
    <property type="entry name" value="Winged helix' DNA-binding domain"/>
    <property type="match status" value="1"/>
</dbReference>
<evidence type="ECO:0000256" key="3">
    <source>
        <dbReference type="ARBA" id="ARBA00023163"/>
    </source>
</evidence>
<dbReference type="InterPro" id="IPR008920">
    <property type="entry name" value="TF_FadR/GntR_C"/>
</dbReference>
<dbReference type="RefSeq" id="WP_380686713.1">
    <property type="nucleotide sequence ID" value="NZ_JBHRSS010000003.1"/>
</dbReference>
<dbReference type="SMART" id="SM00895">
    <property type="entry name" value="FCD"/>
    <property type="match status" value="1"/>
</dbReference>
<feature type="domain" description="HTH gntR-type" evidence="4">
    <location>
        <begin position="9"/>
        <end position="77"/>
    </location>
</feature>
<gene>
    <name evidence="5" type="ORF">ACFOSU_04050</name>
</gene>
<proteinExistence type="predicted"/>
<dbReference type="Gene3D" id="1.20.120.530">
    <property type="entry name" value="GntR ligand-binding domain-like"/>
    <property type="match status" value="1"/>
</dbReference>
<dbReference type="PANTHER" id="PTHR43537:SF47">
    <property type="entry name" value="REGULATORY PROTEIN GNTR HTH"/>
    <property type="match status" value="1"/>
</dbReference>
<dbReference type="PANTHER" id="PTHR43537">
    <property type="entry name" value="TRANSCRIPTIONAL REGULATOR, GNTR FAMILY"/>
    <property type="match status" value="1"/>
</dbReference>
<dbReference type="InterPro" id="IPR036388">
    <property type="entry name" value="WH-like_DNA-bd_sf"/>
</dbReference>
<dbReference type="EMBL" id="JBHRSS010000003">
    <property type="protein sequence ID" value="MFC3103056.1"/>
    <property type="molecule type" value="Genomic_DNA"/>
</dbReference>
<organism evidence="5 6">
    <name type="scientific">Salinisphaera aquimarina</name>
    <dbReference type="NCBI Taxonomy" id="2094031"/>
    <lineage>
        <taxon>Bacteria</taxon>
        <taxon>Pseudomonadati</taxon>
        <taxon>Pseudomonadota</taxon>
        <taxon>Gammaproteobacteria</taxon>
        <taxon>Salinisphaerales</taxon>
        <taxon>Salinisphaeraceae</taxon>
        <taxon>Salinisphaera</taxon>
    </lineage>
</organism>
<dbReference type="PRINTS" id="PR00035">
    <property type="entry name" value="HTHGNTR"/>
</dbReference>
<evidence type="ECO:0000256" key="2">
    <source>
        <dbReference type="ARBA" id="ARBA00023125"/>
    </source>
</evidence>
<accession>A0ABV7EMC3</accession>
<keyword evidence="6" id="KW-1185">Reference proteome</keyword>